<organism evidence="2 3">
    <name type="scientific">Acinetobacter junii CIP 107470 = MTCC 11364</name>
    <dbReference type="NCBI Taxonomy" id="1217666"/>
    <lineage>
        <taxon>Bacteria</taxon>
        <taxon>Pseudomonadati</taxon>
        <taxon>Pseudomonadota</taxon>
        <taxon>Gammaproteobacteria</taxon>
        <taxon>Moraxellales</taxon>
        <taxon>Moraxellaceae</taxon>
        <taxon>Acinetobacter</taxon>
    </lineage>
</organism>
<gene>
    <name evidence="2" type="ORF">L292_2274</name>
</gene>
<dbReference type="Proteomes" id="UP000018420">
    <property type="component" value="Unassembled WGS sequence"/>
</dbReference>
<dbReference type="PROSITE" id="PS51257">
    <property type="entry name" value="PROKAR_LIPOPROTEIN"/>
    <property type="match status" value="1"/>
</dbReference>
<feature type="chain" id="PRO_5004559073" description="Lipoprotein" evidence="1">
    <location>
        <begin position="18"/>
        <end position="400"/>
    </location>
</feature>
<keyword evidence="1" id="KW-0732">Signal</keyword>
<evidence type="ECO:0000313" key="3">
    <source>
        <dbReference type="Proteomes" id="UP000018420"/>
    </source>
</evidence>
<dbReference type="PATRIC" id="fig|1330047.3.peg.894"/>
<sequence length="400" mass="43799">MKVIKGTLAITLTALLAACGGNDGYYSKTESTNPPGGQTPPPVSESEQAKAALDNLKKEGSYLFGNYDATDANTPKGYIDHAFDTFAQGPLQLTVDIKKLFDETKAAGTVNNYFTYYANCFGGEGNQIYENTSCYALEGEDKIKAALNVIAPNKYSDWDFKISKDQLENLKIAPDQIKKFTGETFFLIFNNQNQDKAFNDVWTAGVFGYPYQQSWGLTQSKQLRIVSMNGEGQYNVTIPPATEGDEEKTYGALSIYKDPTSLDGDLFVLQNNSSFDVLINDNPNTPDIEPVSFKINSIPGDATALATYRIKSSGVKILNIPSVSAISGNRIENEEPAANTQSFTGSVYFEGNDIFTFKKSLNGTILKFKHIFNNTTYEGESLNSNGTITTKLNTPSGIEF</sequence>
<reference evidence="2 3" key="1">
    <citation type="submission" date="2013-05" db="EMBL/GenBank/DDBJ databases">
        <title>Genome assembly of Acinetobacter junii MTCC 11364.</title>
        <authorList>
            <person name="Khatri I."/>
            <person name="Singh N.K."/>
            <person name="Subramanian S."/>
            <person name="Mayilraj S."/>
        </authorList>
    </citation>
    <scope>NUCLEOTIDE SEQUENCE [LARGE SCALE GENOMIC DNA]</scope>
    <source>
        <strain evidence="2 3">MTCC 11364</strain>
    </source>
</reference>
<evidence type="ECO:0000313" key="2">
    <source>
        <dbReference type="EMBL" id="EPR86720.1"/>
    </source>
</evidence>
<proteinExistence type="predicted"/>
<name>S7WUC1_ACIJU</name>
<comment type="caution">
    <text evidence="2">The sequence shown here is derived from an EMBL/GenBank/DDBJ whole genome shotgun (WGS) entry which is preliminary data.</text>
</comment>
<dbReference type="RefSeq" id="WP_004906485.1">
    <property type="nucleotide sequence ID" value="NZ_ASYZ01000040.1"/>
</dbReference>
<dbReference type="AlphaFoldDB" id="S7WUC1"/>
<dbReference type="eggNOG" id="ENOG5030QBM">
    <property type="taxonomic scope" value="Bacteria"/>
</dbReference>
<evidence type="ECO:0000256" key="1">
    <source>
        <dbReference type="SAM" id="SignalP"/>
    </source>
</evidence>
<feature type="signal peptide" evidence="1">
    <location>
        <begin position="1"/>
        <end position="17"/>
    </location>
</feature>
<accession>S7WUC1</accession>
<dbReference type="EMBL" id="ASYZ01000040">
    <property type="protein sequence ID" value="EPR86720.1"/>
    <property type="molecule type" value="Genomic_DNA"/>
</dbReference>
<protein>
    <recommendedName>
        <fullName evidence="4">Lipoprotein</fullName>
    </recommendedName>
</protein>
<evidence type="ECO:0008006" key="4">
    <source>
        <dbReference type="Google" id="ProtNLM"/>
    </source>
</evidence>